<organism evidence="1 2">
    <name type="scientific">Rahnella sp. (strain Y9602)</name>
    <dbReference type="NCBI Taxonomy" id="2703885"/>
    <lineage>
        <taxon>Bacteria</taxon>
        <taxon>Pseudomonadati</taxon>
        <taxon>Pseudomonadota</taxon>
        <taxon>Gammaproteobacteria</taxon>
        <taxon>Enterobacterales</taxon>
        <taxon>Yersiniaceae</taxon>
        <taxon>Rahnella</taxon>
    </lineage>
</organism>
<accession>A0ABW6C7I9</accession>
<dbReference type="Proteomes" id="UP001598201">
    <property type="component" value="Unassembled WGS sequence"/>
</dbReference>
<evidence type="ECO:0000313" key="1">
    <source>
        <dbReference type="EMBL" id="MFD3224157.1"/>
    </source>
</evidence>
<comment type="caution">
    <text evidence="1">The sequence shown here is derived from an EMBL/GenBank/DDBJ whole genome shotgun (WGS) entry which is preliminary data.</text>
</comment>
<dbReference type="EMBL" id="JBHUCJ010000022">
    <property type="protein sequence ID" value="MFD3224157.1"/>
    <property type="molecule type" value="Genomic_DNA"/>
</dbReference>
<gene>
    <name evidence="1" type="ORF">ACFPK4_11475</name>
</gene>
<sequence length="68" mass="7320">MTFIDLNTAVIAVTYRPGNDVKEFDRLSVRSDGKVIGNGVLAALLISGKGKLYGKLHVLFKSILSQAV</sequence>
<dbReference type="RefSeq" id="WP_379671834.1">
    <property type="nucleotide sequence ID" value="NZ_JBHUCJ010000022.1"/>
</dbReference>
<proteinExistence type="predicted"/>
<name>A0ABW6C7I9_RAHSY</name>
<protein>
    <submittedName>
        <fullName evidence="1">Uncharacterized protein</fullName>
    </submittedName>
</protein>
<reference evidence="1 2" key="1">
    <citation type="submission" date="2024-09" db="EMBL/GenBank/DDBJ databases">
        <title>Genomes of Rahnella.</title>
        <authorList>
            <person name="Mnguni F.C."/>
            <person name="Shin G.Y."/>
            <person name="Coutinho T."/>
        </authorList>
    </citation>
    <scope>NUCLEOTIDE SEQUENCE [LARGE SCALE GENOMIC DNA]</scope>
    <source>
        <strain evidence="1 2">20WA0057</strain>
    </source>
</reference>
<evidence type="ECO:0000313" key="2">
    <source>
        <dbReference type="Proteomes" id="UP001598201"/>
    </source>
</evidence>
<keyword evidence="2" id="KW-1185">Reference proteome</keyword>